<keyword evidence="1" id="KW-0934">Plastid</keyword>
<evidence type="ECO:0000313" key="1">
    <source>
        <dbReference type="EMBL" id="WAK84977.1"/>
    </source>
</evidence>
<dbReference type="EMBL" id="ON390793">
    <property type="protein sequence ID" value="WAK84977.1"/>
    <property type="molecule type" value="Genomic_DNA"/>
</dbReference>
<accession>A0A9E9C241</accession>
<organism evidence="1">
    <name type="scientific">Amicula sp. isolate GU52X-4 cfCalB7</name>
    <dbReference type="NCBI Taxonomy" id="3003489"/>
    <lineage>
        <taxon>Eukaryota</taxon>
        <taxon>Sar</taxon>
        <taxon>Stramenopiles</taxon>
        <taxon>Ochrophyta</taxon>
        <taxon>Bacillariophyta</taxon>
        <taxon>Bacillariophyceae</taxon>
        <taxon>Bacillariophycidae</taxon>
        <taxon>Naviculales</taxon>
        <taxon>Naviculaceae</taxon>
        <taxon>Amicula</taxon>
    </lineage>
</organism>
<dbReference type="EMBL" id="ON390793">
    <property type="protein sequence ID" value="WAK84915.1"/>
    <property type="molecule type" value="Genomic_DNA"/>
</dbReference>
<geneLocation type="plastid" evidence="1"/>
<proteinExistence type="predicted"/>
<reference evidence="1" key="1">
    <citation type="submission" date="2022-04" db="EMBL/GenBank/DDBJ databases">
        <title>Plastid genome of Amicula sp.</title>
        <authorList>
            <person name="Gastineau R."/>
            <person name="Li C."/>
            <person name="Ashworth M.P."/>
            <person name="Witkowski A."/>
            <person name="Turmel M."/>
            <person name="Gorecka E."/>
            <person name="Frankovich T."/>
            <person name="Wachnicka A."/>
            <person name="Lobban C.S."/>
            <person name="Theriot E.C."/>
            <person name="Otis C."/>
            <person name="Dabek P."/>
            <person name="Binczewska A."/>
            <person name="Lemieux C."/>
        </authorList>
    </citation>
    <scope>NUCLEOTIDE SEQUENCE</scope>
    <source>
        <strain evidence="1">GU52X-4 cfCalB7</strain>
    </source>
</reference>
<gene>
    <name evidence="1" type="primary">orf371</name>
</gene>
<protein>
    <submittedName>
        <fullName evidence="1">Uncharacterized protein</fullName>
    </submittedName>
</protein>
<sequence>MYYDLFTRKIRFDSVDIFLISFILANIAGRYVKHYLSEEAAMERLKQSIIKESELLKATPQGKQILKKAKVQKIARVAMGTHQLNIRGGDLSLLLDLADLLKGSERYFAGLETRNPNWSKKTYIIATKIKAIIGGLLSWLKNQEGRVFLKIVFSSSRVVLELMLSQCDIDILHYIAISEGNTVRWVAITTSASAGTAAGFTAVWFTAGAKILLPLLAGMTFALRTAWQQRANILDYRVFLEKVDDMMNHPRVQNALTNLFDKIRRKEVSVGEFNLSPESSAPITRHTFGPLTAEQYDQMMQQVIQERLGLIKDPSPDQISALAEGRRMSQPLVLLRETVNDSGSVEDAIDAVAEAIPEAVRESIAGRIRNE</sequence>
<name>A0A9E9C241_9STRA</name>
<dbReference type="AlphaFoldDB" id="A0A9E9C241"/>